<name>A0A0D2HBJ5_CLAB1</name>
<dbReference type="Proteomes" id="UP000053789">
    <property type="component" value="Unassembled WGS sequence"/>
</dbReference>
<proteinExistence type="predicted"/>
<evidence type="ECO:0000313" key="3">
    <source>
        <dbReference type="Proteomes" id="UP000053789"/>
    </source>
</evidence>
<reference evidence="2" key="1">
    <citation type="submission" date="2015-01" db="EMBL/GenBank/DDBJ databases">
        <title>The Genome Sequence of Cladophialophora bantiana CBS 173.52.</title>
        <authorList>
            <consortium name="The Broad Institute Genomics Platform"/>
            <person name="Cuomo C."/>
            <person name="de Hoog S."/>
            <person name="Gorbushina A."/>
            <person name="Stielow B."/>
            <person name="Teixiera M."/>
            <person name="Abouelleil A."/>
            <person name="Chapman S.B."/>
            <person name="Priest M."/>
            <person name="Young S.K."/>
            <person name="Wortman J."/>
            <person name="Nusbaum C."/>
            <person name="Birren B."/>
        </authorList>
    </citation>
    <scope>NUCLEOTIDE SEQUENCE [LARGE SCALE GENOMIC DNA]</scope>
    <source>
        <strain evidence="2">CBS 173.52</strain>
    </source>
</reference>
<sequence length="146" mass="16980">MKTTKAEKIQQAAKAELGLQKGFARKREVFIKKATEFSATAAEYEKKERTGQRKYDHIMKNISLFKCKLRKKAKQENEERHRRYLNAMKQLKETYYREMEIVFKTEAESEESKGKEDAKGKEVKGEEPAQDEKDRGAEVRAAGQNS</sequence>
<dbReference type="VEuPathDB" id="FungiDB:Z519_08401"/>
<gene>
    <name evidence="2" type="ORF">Z519_08401</name>
</gene>
<dbReference type="HOGENOM" id="CLU_1777222_0_0_1"/>
<dbReference type="RefSeq" id="XP_016617287.1">
    <property type="nucleotide sequence ID" value="XM_016766129.1"/>
</dbReference>
<organism evidence="2 3">
    <name type="scientific">Cladophialophora bantiana (strain ATCC 10958 / CBS 173.52 / CDC B-1940 / NIH 8579)</name>
    <name type="common">Xylohypha bantiana</name>
    <dbReference type="NCBI Taxonomy" id="1442370"/>
    <lineage>
        <taxon>Eukaryota</taxon>
        <taxon>Fungi</taxon>
        <taxon>Dikarya</taxon>
        <taxon>Ascomycota</taxon>
        <taxon>Pezizomycotina</taxon>
        <taxon>Eurotiomycetes</taxon>
        <taxon>Chaetothyriomycetidae</taxon>
        <taxon>Chaetothyriales</taxon>
        <taxon>Herpotrichiellaceae</taxon>
        <taxon>Cladophialophora</taxon>
    </lineage>
</organism>
<dbReference type="GeneID" id="27701329"/>
<dbReference type="EMBL" id="KN846992">
    <property type="protein sequence ID" value="KIW90618.1"/>
    <property type="molecule type" value="Genomic_DNA"/>
</dbReference>
<evidence type="ECO:0000256" key="1">
    <source>
        <dbReference type="SAM" id="MobiDB-lite"/>
    </source>
</evidence>
<feature type="region of interest" description="Disordered" evidence="1">
    <location>
        <begin position="106"/>
        <end position="146"/>
    </location>
</feature>
<dbReference type="OrthoDB" id="10465296at2759"/>
<dbReference type="AlphaFoldDB" id="A0A0D2HBJ5"/>
<keyword evidence="3" id="KW-1185">Reference proteome</keyword>
<feature type="compositionally biased region" description="Basic and acidic residues" evidence="1">
    <location>
        <begin position="106"/>
        <end position="138"/>
    </location>
</feature>
<protein>
    <submittedName>
        <fullName evidence="2">Uncharacterized protein</fullName>
    </submittedName>
</protein>
<evidence type="ECO:0000313" key="2">
    <source>
        <dbReference type="EMBL" id="KIW90618.1"/>
    </source>
</evidence>
<accession>A0A0D2HBJ5</accession>